<dbReference type="EMBL" id="QEKQ01000003">
    <property type="protein sequence ID" value="PVY77353.1"/>
    <property type="molecule type" value="Genomic_DNA"/>
</dbReference>
<evidence type="ECO:0000256" key="6">
    <source>
        <dbReference type="SAM" id="Phobius"/>
    </source>
</evidence>
<dbReference type="InterPro" id="IPR051125">
    <property type="entry name" value="ABC-4/HrtB_transporter"/>
</dbReference>
<organism evidence="9 11">
    <name type="scientific">Tamilnaduibacter salinus</name>
    <dbReference type="NCBI Taxonomy" id="1484056"/>
    <lineage>
        <taxon>Bacteria</taxon>
        <taxon>Pseudomonadati</taxon>
        <taxon>Pseudomonadota</taxon>
        <taxon>Gammaproteobacteria</taxon>
        <taxon>Pseudomonadales</taxon>
        <taxon>Marinobacteraceae</taxon>
        <taxon>Tamilnaduibacter</taxon>
    </lineage>
</organism>
<reference evidence="10 12" key="2">
    <citation type="submission" date="2018-04" db="EMBL/GenBank/DDBJ databases">
        <title>Genomic Encyclopedia of Type Strains, Phase IV (KMG-IV): sequencing the most valuable type-strain genomes for metagenomic binning, comparative biology and taxonomic classification.</title>
        <authorList>
            <person name="Goeker M."/>
        </authorList>
    </citation>
    <scope>NUCLEOTIDE SEQUENCE [LARGE SCALE GENOMIC DNA]</scope>
    <source>
        <strain evidence="10 12">DSM 28688</strain>
    </source>
</reference>
<gene>
    <name evidence="10" type="ORF">C8D92_10337</name>
    <name evidence="9" type="ORF">CF392_10580</name>
</gene>
<evidence type="ECO:0000313" key="11">
    <source>
        <dbReference type="Proteomes" id="UP000218332"/>
    </source>
</evidence>
<evidence type="ECO:0000313" key="10">
    <source>
        <dbReference type="EMBL" id="PVY77353.1"/>
    </source>
</evidence>
<evidence type="ECO:0000259" key="8">
    <source>
        <dbReference type="Pfam" id="PF12704"/>
    </source>
</evidence>
<accession>A0A2A2I317</accession>
<dbReference type="RefSeq" id="WP_095611432.1">
    <property type="nucleotide sequence ID" value="NZ_NMPM01000058.1"/>
</dbReference>
<dbReference type="OrthoDB" id="9784014at2"/>
<reference evidence="9 11" key="1">
    <citation type="submission" date="2017-07" db="EMBL/GenBank/DDBJ databases">
        <title>Tamlnaduibacter salinus (Mi-7) genome sequencing.</title>
        <authorList>
            <person name="Verma A."/>
            <person name="Krishnamurthi S."/>
        </authorList>
    </citation>
    <scope>NUCLEOTIDE SEQUENCE [LARGE SCALE GENOMIC DNA]</scope>
    <source>
        <strain evidence="9 11">Mi-7</strain>
    </source>
</reference>
<dbReference type="EMBL" id="NMPM01000058">
    <property type="protein sequence ID" value="PAV25525.1"/>
    <property type="molecule type" value="Genomic_DNA"/>
</dbReference>
<name>A0A2A2I317_9GAMM</name>
<dbReference type="Proteomes" id="UP000218332">
    <property type="component" value="Unassembled WGS sequence"/>
</dbReference>
<evidence type="ECO:0000259" key="7">
    <source>
        <dbReference type="Pfam" id="PF02687"/>
    </source>
</evidence>
<keyword evidence="5 6" id="KW-0472">Membrane</keyword>
<keyword evidence="3 6" id="KW-0812">Transmembrane</keyword>
<evidence type="ECO:0000256" key="1">
    <source>
        <dbReference type="ARBA" id="ARBA00004651"/>
    </source>
</evidence>
<evidence type="ECO:0000313" key="9">
    <source>
        <dbReference type="EMBL" id="PAV25525.1"/>
    </source>
</evidence>
<sequence>MMVRTTIRLALASLWHRRGTLSLVVLTLTLSVSLLLGVQYLRTEVKQSFVSTISGTDLIVGARSSPLNLLLYSVFHVGNATNNVRWSTYQAIRQNDAVDWMVPMSLGDSHKGHRVVGTTTGFFEHFEYGQAQQLTISPGRPFSDVFDVVIGADVAREHDYQLGDEIILSHGTGSTSFVEHDDKPFTVVGVLDPTGTPVDNALYVSLEAIEAIHLGWQAGVPVPGQTTSAEQARQADLTPGEITAALVGVKRKVLTFRLQRTWNQWHDEPLTAILPGVALSRLWQLLDGFETALLAITGFVVATSLVGMTAVLLTTQAHRRREMAVLRAIGAPPGLIAALFSIESVLIAMVSVALALGASYGGLTLMMPLIEAQLGLRLSLRPLSAVEWGLLGAVPLCALLISLVPALRAYRRSLIDGLMPRE</sequence>
<keyword evidence="11" id="KW-1185">Reference proteome</keyword>
<dbReference type="GO" id="GO:0005886">
    <property type="term" value="C:plasma membrane"/>
    <property type="evidence" value="ECO:0007669"/>
    <property type="project" value="UniProtKB-SubCell"/>
</dbReference>
<evidence type="ECO:0000256" key="4">
    <source>
        <dbReference type="ARBA" id="ARBA00022989"/>
    </source>
</evidence>
<evidence type="ECO:0000313" key="12">
    <source>
        <dbReference type="Proteomes" id="UP000245887"/>
    </source>
</evidence>
<comment type="subcellular location">
    <subcellularLocation>
        <location evidence="1">Cell membrane</location>
        <topology evidence="1">Multi-pass membrane protein</topology>
    </subcellularLocation>
</comment>
<dbReference type="Proteomes" id="UP000245887">
    <property type="component" value="Unassembled WGS sequence"/>
</dbReference>
<dbReference type="InterPro" id="IPR003838">
    <property type="entry name" value="ABC3_permease_C"/>
</dbReference>
<feature type="transmembrane region" description="Helical" evidence="6">
    <location>
        <begin position="334"/>
        <end position="358"/>
    </location>
</feature>
<feature type="domain" description="MacB-like periplasmic core" evidence="8">
    <location>
        <begin position="23"/>
        <end position="211"/>
    </location>
</feature>
<protein>
    <submittedName>
        <fullName evidence="9">Peptide ABC transporter permease</fullName>
    </submittedName>
    <submittedName>
        <fullName evidence="10">Putative ABC transport system permease protein</fullName>
    </submittedName>
</protein>
<feature type="transmembrane region" description="Helical" evidence="6">
    <location>
        <begin position="388"/>
        <end position="410"/>
    </location>
</feature>
<proteinExistence type="predicted"/>
<dbReference type="PANTHER" id="PTHR43738:SF2">
    <property type="entry name" value="ABC TRANSPORTER PERMEASE"/>
    <property type="match status" value="1"/>
</dbReference>
<comment type="caution">
    <text evidence="9">The sequence shown here is derived from an EMBL/GenBank/DDBJ whole genome shotgun (WGS) entry which is preliminary data.</text>
</comment>
<keyword evidence="2" id="KW-1003">Cell membrane</keyword>
<evidence type="ECO:0000256" key="3">
    <source>
        <dbReference type="ARBA" id="ARBA00022692"/>
    </source>
</evidence>
<dbReference type="AlphaFoldDB" id="A0A2A2I317"/>
<feature type="domain" description="ABC3 transporter permease C-terminal" evidence="7">
    <location>
        <begin position="296"/>
        <end position="413"/>
    </location>
</feature>
<evidence type="ECO:0000256" key="5">
    <source>
        <dbReference type="ARBA" id="ARBA00023136"/>
    </source>
</evidence>
<keyword evidence="4 6" id="KW-1133">Transmembrane helix</keyword>
<dbReference type="InterPro" id="IPR025857">
    <property type="entry name" value="MacB_PCD"/>
</dbReference>
<dbReference type="PANTHER" id="PTHR43738">
    <property type="entry name" value="ABC TRANSPORTER, MEMBRANE PROTEIN"/>
    <property type="match status" value="1"/>
</dbReference>
<evidence type="ECO:0000256" key="2">
    <source>
        <dbReference type="ARBA" id="ARBA00022475"/>
    </source>
</evidence>
<dbReference type="Pfam" id="PF02687">
    <property type="entry name" value="FtsX"/>
    <property type="match status" value="1"/>
</dbReference>
<feature type="transmembrane region" description="Helical" evidence="6">
    <location>
        <begin position="292"/>
        <end position="313"/>
    </location>
</feature>
<dbReference type="Pfam" id="PF12704">
    <property type="entry name" value="MacB_PCD"/>
    <property type="match status" value="1"/>
</dbReference>